<dbReference type="PROSITE" id="PS50240">
    <property type="entry name" value="TRYPSIN_DOM"/>
    <property type="match status" value="1"/>
</dbReference>
<dbReference type="FunFam" id="2.40.10.10:FF:000068">
    <property type="entry name" value="transmembrane protease serine 2"/>
    <property type="match status" value="1"/>
</dbReference>
<dbReference type="PANTHER" id="PTHR24252">
    <property type="entry name" value="ACROSIN-RELATED"/>
    <property type="match status" value="1"/>
</dbReference>
<keyword evidence="2" id="KW-0732">Signal</keyword>
<keyword evidence="1" id="KW-1015">Disulfide bond</keyword>
<dbReference type="STRING" id="299467.A0A443SDQ1"/>
<dbReference type="OrthoDB" id="6503143at2759"/>
<organism evidence="4 5">
    <name type="scientific">Leptotrombidium deliense</name>
    <dbReference type="NCBI Taxonomy" id="299467"/>
    <lineage>
        <taxon>Eukaryota</taxon>
        <taxon>Metazoa</taxon>
        <taxon>Ecdysozoa</taxon>
        <taxon>Arthropoda</taxon>
        <taxon>Chelicerata</taxon>
        <taxon>Arachnida</taxon>
        <taxon>Acari</taxon>
        <taxon>Acariformes</taxon>
        <taxon>Trombidiformes</taxon>
        <taxon>Prostigmata</taxon>
        <taxon>Anystina</taxon>
        <taxon>Parasitengona</taxon>
        <taxon>Trombiculoidea</taxon>
        <taxon>Trombiculidae</taxon>
        <taxon>Leptotrombidium</taxon>
    </lineage>
</organism>
<comment type="caution">
    <text evidence="4">The sequence shown here is derived from an EMBL/GenBank/DDBJ whole genome shotgun (WGS) entry which is preliminary data.</text>
</comment>
<feature type="chain" id="PRO_5019104137" evidence="2">
    <location>
        <begin position="16"/>
        <end position="253"/>
    </location>
</feature>
<dbReference type="AlphaFoldDB" id="A0A443SDQ1"/>
<name>A0A443SDQ1_9ACAR</name>
<evidence type="ECO:0000259" key="3">
    <source>
        <dbReference type="PROSITE" id="PS50240"/>
    </source>
</evidence>
<dbReference type="InterPro" id="IPR043504">
    <property type="entry name" value="Peptidase_S1_PA_chymotrypsin"/>
</dbReference>
<evidence type="ECO:0000313" key="4">
    <source>
        <dbReference type="EMBL" id="RWS25638.1"/>
    </source>
</evidence>
<dbReference type="InterPro" id="IPR009003">
    <property type="entry name" value="Peptidase_S1_PA"/>
</dbReference>
<dbReference type="SUPFAM" id="SSF50494">
    <property type="entry name" value="Trypsin-like serine proteases"/>
    <property type="match status" value="1"/>
</dbReference>
<dbReference type="GO" id="GO:0006508">
    <property type="term" value="P:proteolysis"/>
    <property type="evidence" value="ECO:0007669"/>
    <property type="project" value="InterPro"/>
</dbReference>
<dbReference type="EMBL" id="NCKV01003503">
    <property type="protein sequence ID" value="RWS25638.1"/>
    <property type="molecule type" value="Genomic_DNA"/>
</dbReference>
<evidence type="ECO:0000256" key="2">
    <source>
        <dbReference type="SAM" id="SignalP"/>
    </source>
</evidence>
<accession>A0A443SDQ1</accession>
<protein>
    <submittedName>
        <fullName evidence="4">Serase-1B-like protein</fullName>
    </submittedName>
</protein>
<dbReference type="PANTHER" id="PTHR24252:SF7">
    <property type="entry name" value="HYALIN"/>
    <property type="match status" value="1"/>
</dbReference>
<sequence length="253" mass="28165">MLRIIILLFVTFVTANTCGLKSLTNEENSNSQAIEWESPKQVPWSVSLQSTTSKEHYCGGVVISDRWILTAVTCCYFKKPENIIVLLGTNDLQNRSKNSFETKIVNIIRHEAFNLETLENNIALLQTEKTIPMNSNINKICLPVEKQIFSGQVIVSGFGVKKLNDDGHNVTFLKSTRINLYDSSDCKSFYKSAFKSGMICAGYASGFEHDKCRSGYAGAPLQRVINGRYYLVGILTFGDICGSKHMPNIAAKV</sequence>
<reference evidence="4 5" key="1">
    <citation type="journal article" date="2018" name="Gigascience">
        <title>Genomes of trombidid mites reveal novel predicted allergens and laterally-transferred genes associated with secondary metabolism.</title>
        <authorList>
            <person name="Dong X."/>
            <person name="Chaisiri K."/>
            <person name="Xia D."/>
            <person name="Armstrong S.D."/>
            <person name="Fang Y."/>
            <person name="Donnelly M.J."/>
            <person name="Kadowaki T."/>
            <person name="McGarry J.W."/>
            <person name="Darby A.C."/>
            <person name="Makepeace B.L."/>
        </authorList>
    </citation>
    <scope>NUCLEOTIDE SEQUENCE [LARGE SCALE GENOMIC DNA]</scope>
    <source>
        <strain evidence="4">UoL-UT</strain>
    </source>
</reference>
<dbReference type="SMART" id="SM00020">
    <property type="entry name" value="Tryp_SPc"/>
    <property type="match status" value="1"/>
</dbReference>
<evidence type="ECO:0000256" key="1">
    <source>
        <dbReference type="ARBA" id="ARBA00023157"/>
    </source>
</evidence>
<proteinExistence type="predicted"/>
<keyword evidence="5" id="KW-1185">Reference proteome</keyword>
<dbReference type="Gene3D" id="2.40.10.10">
    <property type="entry name" value="Trypsin-like serine proteases"/>
    <property type="match status" value="2"/>
</dbReference>
<feature type="domain" description="Peptidase S1" evidence="3">
    <location>
        <begin position="33"/>
        <end position="253"/>
    </location>
</feature>
<dbReference type="Pfam" id="PF00089">
    <property type="entry name" value="Trypsin"/>
    <property type="match status" value="1"/>
</dbReference>
<dbReference type="GO" id="GO:0004252">
    <property type="term" value="F:serine-type endopeptidase activity"/>
    <property type="evidence" value="ECO:0007669"/>
    <property type="project" value="InterPro"/>
</dbReference>
<gene>
    <name evidence="4" type="ORF">B4U80_10372</name>
</gene>
<feature type="signal peptide" evidence="2">
    <location>
        <begin position="1"/>
        <end position="15"/>
    </location>
</feature>
<dbReference type="VEuPathDB" id="VectorBase:LDEU006401"/>
<dbReference type="CDD" id="cd00190">
    <property type="entry name" value="Tryp_SPc"/>
    <property type="match status" value="1"/>
</dbReference>
<evidence type="ECO:0000313" key="5">
    <source>
        <dbReference type="Proteomes" id="UP000288716"/>
    </source>
</evidence>
<dbReference type="InterPro" id="IPR001254">
    <property type="entry name" value="Trypsin_dom"/>
</dbReference>
<dbReference type="Proteomes" id="UP000288716">
    <property type="component" value="Unassembled WGS sequence"/>
</dbReference>